<protein>
    <submittedName>
        <fullName evidence="8">Transcriptional regulator, PaaX family</fullName>
    </submittedName>
</protein>
<gene>
    <name evidence="8" type="ORF">UT15_C0003G0030</name>
</gene>
<dbReference type="NCBIfam" id="TIGR01573">
    <property type="entry name" value="cas2"/>
    <property type="match status" value="1"/>
</dbReference>
<keyword evidence="1" id="KW-0540">Nuclease</keyword>
<evidence type="ECO:0000256" key="2">
    <source>
        <dbReference type="ARBA" id="ARBA00022723"/>
    </source>
</evidence>
<feature type="domain" description="Transcriptional repressor PaaX-like central Cas2-like" evidence="7">
    <location>
        <begin position="135"/>
        <end position="209"/>
    </location>
</feature>
<evidence type="ECO:0000313" key="9">
    <source>
        <dbReference type="Proteomes" id="UP000033862"/>
    </source>
</evidence>
<keyword evidence="6" id="KW-0051">Antiviral defense</keyword>
<dbReference type="PANTHER" id="PTHR30319:SF1">
    <property type="entry name" value="TRANSCRIPTIONAL REPRESSOR PAAX"/>
    <property type="match status" value="1"/>
</dbReference>
<evidence type="ECO:0000256" key="4">
    <source>
        <dbReference type="ARBA" id="ARBA00022801"/>
    </source>
</evidence>
<organism evidence="8 9">
    <name type="scientific">Berkelbacteria bacterium GW2011_GWA1_39_10</name>
    <dbReference type="NCBI Taxonomy" id="1618332"/>
    <lineage>
        <taxon>Bacteria</taxon>
        <taxon>Candidatus Berkelbacteria</taxon>
    </lineage>
</organism>
<evidence type="ECO:0000256" key="3">
    <source>
        <dbReference type="ARBA" id="ARBA00022759"/>
    </source>
</evidence>
<dbReference type="AlphaFoldDB" id="A0A0G0LSA3"/>
<dbReference type="GO" id="GO:0004521">
    <property type="term" value="F:RNA endonuclease activity"/>
    <property type="evidence" value="ECO:0007669"/>
    <property type="project" value="InterPro"/>
</dbReference>
<proteinExistence type="predicted"/>
<evidence type="ECO:0000256" key="1">
    <source>
        <dbReference type="ARBA" id="ARBA00022722"/>
    </source>
</evidence>
<dbReference type="InterPro" id="IPR048846">
    <property type="entry name" value="PaaX-like_central"/>
</dbReference>
<dbReference type="GO" id="GO:0006351">
    <property type="term" value="P:DNA-templated transcription"/>
    <property type="evidence" value="ECO:0007669"/>
    <property type="project" value="TreeGrafter"/>
</dbReference>
<name>A0A0G0LSA3_9BACT</name>
<dbReference type="PANTHER" id="PTHR30319">
    <property type="entry name" value="PHENYLACETIC ACID REGULATOR-RELATED TRANSCRIPTIONAL REPRESSOR"/>
    <property type="match status" value="1"/>
</dbReference>
<dbReference type="SUPFAM" id="SSF143430">
    <property type="entry name" value="TTP0101/SSO1404-like"/>
    <property type="match status" value="1"/>
</dbReference>
<dbReference type="Proteomes" id="UP000033862">
    <property type="component" value="Unassembled WGS sequence"/>
</dbReference>
<sequence length="228" mass="28040">MLEQNKWYNDTDTMHKISQSKSKLNSELEPEELKNIELKKTEIVARQILLYFFDFYRTVTPLFDKARFYRIPFKEYDKFRENDKIRFSHEFYRLRRAGFIKKYFDGKEYQIELLPKGQKLLKRHITQDLEIHFPEKWDKKWRIVIFDIPNDKKVKREILRTKLESLGFLKLQESVYVFPFDCLAEIQLLKNLCFIEPYVQYMVVERIETEINLMKKFYDLGILEEKMM</sequence>
<dbReference type="EMBL" id="LBVS01000003">
    <property type="protein sequence ID" value="KKQ90855.1"/>
    <property type="molecule type" value="Genomic_DNA"/>
</dbReference>
<reference evidence="8 9" key="1">
    <citation type="journal article" date="2015" name="Nature">
        <title>rRNA introns, odd ribosomes, and small enigmatic genomes across a large radiation of phyla.</title>
        <authorList>
            <person name="Brown C.T."/>
            <person name="Hug L.A."/>
            <person name="Thomas B.C."/>
            <person name="Sharon I."/>
            <person name="Castelle C.J."/>
            <person name="Singh A."/>
            <person name="Wilkins M.J."/>
            <person name="Williams K.H."/>
            <person name="Banfield J.F."/>
        </authorList>
    </citation>
    <scope>NUCLEOTIDE SEQUENCE [LARGE SCALE GENOMIC DNA]</scope>
</reference>
<evidence type="ECO:0000256" key="5">
    <source>
        <dbReference type="ARBA" id="ARBA00022842"/>
    </source>
</evidence>
<keyword evidence="4" id="KW-0378">Hydrolase</keyword>
<dbReference type="GO" id="GO:0043571">
    <property type="term" value="P:maintenance of CRISPR repeat elements"/>
    <property type="evidence" value="ECO:0007669"/>
    <property type="project" value="InterPro"/>
</dbReference>
<comment type="caution">
    <text evidence="8">The sequence shown here is derived from an EMBL/GenBank/DDBJ whole genome shotgun (WGS) entry which is preliminary data.</text>
</comment>
<dbReference type="Pfam" id="PF20803">
    <property type="entry name" value="PaaX_M"/>
    <property type="match status" value="1"/>
</dbReference>
<accession>A0A0G0LSA3</accession>
<dbReference type="Gene3D" id="3.30.70.2650">
    <property type="match status" value="1"/>
</dbReference>
<keyword evidence="3" id="KW-0255">Endonuclease</keyword>
<dbReference type="InterPro" id="IPR021127">
    <property type="entry name" value="CRISPR_associated_Cas2"/>
</dbReference>
<evidence type="ECO:0000259" key="7">
    <source>
        <dbReference type="Pfam" id="PF20803"/>
    </source>
</evidence>
<keyword evidence="2" id="KW-0479">Metal-binding</keyword>
<keyword evidence="5" id="KW-0460">Magnesium</keyword>
<evidence type="ECO:0000256" key="6">
    <source>
        <dbReference type="ARBA" id="ARBA00023118"/>
    </source>
</evidence>
<evidence type="ECO:0000313" key="8">
    <source>
        <dbReference type="EMBL" id="KKQ90855.1"/>
    </source>
</evidence>